<evidence type="ECO:0000256" key="2">
    <source>
        <dbReference type="SAM" id="MobiDB-lite"/>
    </source>
</evidence>
<feature type="region of interest" description="Disordered" evidence="2">
    <location>
        <begin position="145"/>
        <end position="230"/>
    </location>
</feature>
<feature type="coiled-coil region" evidence="1">
    <location>
        <begin position="56"/>
        <end position="127"/>
    </location>
</feature>
<feature type="compositionally biased region" description="Low complexity" evidence="2">
    <location>
        <begin position="210"/>
        <end position="225"/>
    </location>
</feature>
<keyword evidence="4" id="KW-1185">Reference proteome</keyword>
<feature type="compositionally biased region" description="Basic and acidic residues" evidence="2">
    <location>
        <begin position="9"/>
        <end position="26"/>
    </location>
</feature>
<organism evidence="3 4">
    <name type="scientific">Onychostoma macrolepis</name>
    <dbReference type="NCBI Taxonomy" id="369639"/>
    <lineage>
        <taxon>Eukaryota</taxon>
        <taxon>Metazoa</taxon>
        <taxon>Chordata</taxon>
        <taxon>Craniata</taxon>
        <taxon>Vertebrata</taxon>
        <taxon>Euteleostomi</taxon>
        <taxon>Actinopterygii</taxon>
        <taxon>Neopterygii</taxon>
        <taxon>Teleostei</taxon>
        <taxon>Ostariophysi</taxon>
        <taxon>Cypriniformes</taxon>
        <taxon>Cyprinidae</taxon>
        <taxon>Acrossocheilinae</taxon>
        <taxon>Onychostoma</taxon>
    </lineage>
</organism>
<feature type="compositionally biased region" description="Polar residues" evidence="2">
    <location>
        <begin position="169"/>
        <end position="209"/>
    </location>
</feature>
<evidence type="ECO:0000313" key="3">
    <source>
        <dbReference type="EMBL" id="KAF4096020.1"/>
    </source>
</evidence>
<reference evidence="3 4" key="1">
    <citation type="submission" date="2020-04" db="EMBL/GenBank/DDBJ databases">
        <title>Chromosome-level genome assembly of a cyprinid fish Onychostoma macrolepis by integration of Nanopore Sequencing, Bionano and Hi-C technology.</title>
        <authorList>
            <person name="Wang D."/>
        </authorList>
    </citation>
    <scope>NUCLEOTIDE SEQUENCE [LARGE SCALE GENOMIC DNA]</scope>
    <source>
        <strain evidence="3">SWU-2019</strain>
        <tissue evidence="3">Muscle</tissue>
    </source>
</reference>
<sequence>MPARNFRNLKGEVQKIKKDPEVKSQAEDEASTTSVTITDPSSRTHGHTSTPASPKIKALRDNIAELEQDFFLFKEETNNNLHQLLNLTSVQQLQQLCSAVRHLEEDNQELRQELRRVREELTRREQHGHTLERLLEESRTQLHTIQQQQCVSTQPHSSPTTTTQHQRHVSSQTPSTSTNSAQQQRCVSTQSQNSFTPATRQSPQAHQNLSSTQIHPPTTTPSSTSNGREQERKDNIIILCDSNGHHLDPRRLFPGRSVKKFWCPTSHSALRLLQEDSKRGSRTLKARPSRNQATLRYYHSRHLQQQQRLRNFPLLMWEKLNDC</sequence>
<accession>A0A7J6BLV0</accession>
<feature type="compositionally biased region" description="Low complexity" evidence="2">
    <location>
        <begin position="152"/>
        <end position="164"/>
    </location>
</feature>
<dbReference type="AlphaFoldDB" id="A0A7J6BLV0"/>
<feature type="region of interest" description="Disordered" evidence="2">
    <location>
        <begin position="1"/>
        <end position="55"/>
    </location>
</feature>
<dbReference type="EMBL" id="JAAMOB010000024">
    <property type="protein sequence ID" value="KAF4096020.1"/>
    <property type="molecule type" value="Genomic_DNA"/>
</dbReference>
<comment type="caution">
    <text evidence="3">The sequence shown here is derived from an EMBL/GenBank/DDBJ whole genome shotgun (WGS) entry which is preliminary data.</text>
</comment>
<name>A0A7J6BLV0_9TELE</name>
<proteinExistence type="predicted"/>
<evidence type="ECO:0000256" key="1">
    <source>
        <dbReference type="SAM" id="Coils"/>
    </source>
</evidence>
<protein>
    <submittedName>
        <fullName evidence="3">Uncharacterized protein</fullName>
    </submittedName>
</protein>
<keyword evidence="1" id="KW-0175">Coiled coil</keyword>
<gene>
    <name evidence="3" type="ORF">G5714_023623</name>
</gene>
<dbReference type="Proteomes" id="UP000579812">
    <property type="component" value="Unassembled WGS sequence"/>
</dbReference>
<feature type="compositionally biased region" description="Polar residues" evidence="2">
    <location>
        <begin position="31"/>
        <end position="52"/>
    </location>
</feature>
<evidence type="ECO:0000313" key="4">
    <source>
        <dbReference type="Proteomes" id="UP000579812"/>
    </source>
</evidence>